<feature type="transmembrane region" description="Helical" evidence="1">
    <location>
        <begin position="240"/>
        <end position="258"/>
    </location>
</feature>
<keyword evidence="1" id="KW-0812">Transmembrane</keyword>
<keyword evidence="1" id="KW-1133">Transmembrane helix</keyword>
<comment type="caution">
    <text evidence="2">The sequence shown here is derived from an EMBL/GenBank/DDBJ whole genome shotgun (WGS) entry which is preliminary data.</text>
</comment>
<evidence type="ECO:0000313" key="2">
    <source>
        <dbReference type="EMBL" id="KAG4413748.1"/>
    </source>
</evidence>
<dbReference type="SUPFAM" id="SSF52540">
    <property type="entry name" value="P-loop containing nucleoside triphosphate hydrolases"/>
    <property type="match status" value="1"/>
</dbReference>
<reference evidence="2" key="1">
    <citation type="submission" date="2021-02" db="EMBL/GenBank/DDBJ databases">
        <title>Genome sequence Cadophora malorum strain M34.</title>
        <authorList>
            <person name="Stefanovic E."/>
            <person name="Vu D."/>
            <person name="Scully C."/>
            <person name="Dijksterhuis J."/>
            <person name="Roader J."/>
            <person name="Houbraken J."/>
        </authorList>
    </citation>
    <scope>NUCLEOTIDE SEQUENCE</scope>
    <source>
        <strain evidence="2">M34</strain>
    </source>
</reference>
<organism evidence="2 3">
    <name type="scientific">Cadophora malorum</name>
    <dbReference type="NCBI Taxonomy" id="108018"/>
    <lineage>
        <taxon>Eukaryota</taxon>
        <taxon>Fungi</taxon>
        <taxon>Dikarya</taxon>
        <taxon>Ascomycota</taxon>
        <taxon>Pezizomycotina</taxon>
        <taxon>Leotiomycetes</taxon>
        <taxon>Helotiales</taxon>
        <taxon>Ploettnerulaceae</taxon>
        <taxon>Cadophora</taxon>
    </lineage>
</organism>
<dbReference type="PANTHER" id="PTHR36978:SF3">
    <property type="entry name" value="P-LOOP CONTAINING NUCLEOSIDE TRIPHOSPHATE HYDROLASE PROTEIN"/>
    <property type="match status" value="1"/>
</dbReference>
<dbReference type="Gene3D" id="3.40.50.300">
    <property type="entry name" value="P-loop containing nucleotide triphosphate hydrolases"/>
    <property type="match status" value="1"/>
</dbReference>
<dbReference type="EMBL" id="JAFJYH010000297">
    <property type="protein sequence ID" value="KAG4413748.1"/>
    <property type="molecule type" value="Genomic_DNA"/>
</dbReference>
<protein>
    <recommendedName>
        <fullName evidence="4">NAD dependent epimerase/dehydratase</fullName>
    </recommendedName>
</protein>
<name>A0A8H7T7L3_9HELO</name>
<proteinExistence type="predicted"/>
<dbReference type="Pfam" id="PF17784">
    <property type="entry name" value="Sulfotransfer_4"/>
    <property type="match status" value="1"/>
</dbReference>
<gene>
    <name evidence="2" type="ORF">IFR04_013098</name>
</gene>
<accession>A0A8H7T7L3</accession>
<sequence>MGQQPSIPTDLSREVQVIGAGFSRTGTVSFALALEKLLKGPVCHSGTAILRREEAYVQKWITIQDTHASEDLIEENLRNLTAGYVATTDCPAIQFTGELLKLYPNAIVICTTRDKEGWWTSAQALMRNTGLWWLDIVFWPMPTLRYFGRWRDTIGMRLEKVYQTSRKNLDGPQLLEIHEDYVRRVVPAEKLFFFNVKDGWEPLCKILNCPVPDEPFPRANDGQAMQEFFENMVKAAVVRWEQMAVIGGACIAMSFWAWRMR</sequence>
<dbReference type="OrthoDB" id="408152at2759"/>
<dbReference type="PANTHER" id="PTHR36978">
    <property type="entry name" value="P-LOOP CONTAINING NUCLEOTIDE TRIPHOSPHATE HYDROLASE"/>
    <property type="match status" value="1"/>
</dbReference>
<evidence type="ECO:0008006" key="4">
    <source>
        <dbReference type="Google" id="ProtNLM"/>
    </source>
</evidence>
<evidence type="ECO:0000313" key="3">
    <source>
        <dbReference type="Proteomes" id="UP000664132"/>
    </source>
</evidence>
<dbReference type="AlphaFoldDB" id="A0A8H7T7L3"/>
<evidence type="ECO:0000256" key="1">
    <source>
        <dbReference type="SAM" id="Phobius"/>
    </source>
</evidence>
<dbReference type="InterPro" id="IPR040632">
    <property type="entry name" value="Sulfotransfer_4"/>
</dbReference>
<keyword evidence="3" id="KW-1185">Reference proteome</keyword>
<keyword evidence="1" id="KW-0472">Membrane</keyword>
<dbReference type="Proteomes" id="UP000664132">
    <property type="component" value="Unassembled WGS sequence"/>
</dbReference>
<dbReference type="InterPro" id="IPR027417">
    <property type="entry name" value="P-loop_NTPase"/>
</dbReference>